<reference evidence="2" key="1">
    <citation type="submission" date="2016-02" db="EMBL/GenBank/DDBJ databases">
        <title>Halorhodospira halochloris DSM-1059 complete genome, version 2.</title>
        <authorList>
            <person name="Tsukatani Y."/>
        </authorList>
    </citation>
    <scope>NUCLEOTIDE SEQUENCE</scope>
    <source>
        <strain evidence="2">DSM 1059</strain>
    </source>
</reference>
<organism evidence="2 3">
    <name type="scientific">Halorhodospira halochloris</name>
    <name type="common">Ectothiorhodospira halochloris</name>
    <dbReference type="NCBI Taxonomy" id="1052"/>
    <lineage>
        <taxon>Bacteria</taxon>
        <taxon>Pseudomonadati</taxon>
        <taxon>Pseudomonadota</taxon>
        <taxon>Gammaproteobacteria</taxon>
        <taxon>Chromatiales</taxon>
        <taxon>Ectothiorhodospiraceae</taxon>
        <taxon>Halorhodospira</taxon>
    </lineage>
</organism>
<proteinExistence type="predicted"/>
<dbReference type="Proteomes" id="UP000218890">
    <property type="component" value="Chromosome"/>
</dbReference>
<dbReference type="GO" id="GO:0016787">
    <property type="term" value="F:hydrolase activity"/>
    <property type="evidence" value="ECO:0007669"/>
    <property type="project" value="UniProtKB-KW"/>
</dbReference>
<keyword evidence="3" id="KW-1185">Reference proteome</keyword>
<accession>A0A110B5S4</accession>
<evidence type="ECO:0000313" key="3">
    <source>
        <dbReference type="Proteomes" id="UP000218890"/>
    </source>
</evidence>
<dbReference type="Pfam" id="PF12146">
    <property type="entry name" value="Hydrolase_4"/>
    <property type="match status" value="1"/>
</dbReference>
<dbReference type="RefSeq" id="WP_162549515.1">
    <property type="nucleotide sequence ID" value="NZ_AP017372.2"/>
</dbReference>
<feature type="domain" description="Serine aminopeptidase S33" evidence="1">
    <location>
        <begin position="51"/>
        <end position="161"/>
    </location>
</feature>
<sequence>MSGCQRAFFFPSEEHYWDPKEEGVEYEDVFFKSSDGVKLHGWFLPAQGDETFGTIIHLHGNAQNISTHLVSVWWLPKHGFNVFVFDYRGFGHSEGRPDFSGVHKDAHAALETVINDMEKDPETLLVFGQSIGASIAITSLSLWEGEEPAGLVAETPFACYRQITREVLGSFWLTWPFQYPFSWLVTDAYSPIDFIHDLQMPVLLIAAEKDRTTPPHHAESLYEAASPPRHIWHIEGARHGLPMADSRVRKHLLDTFHGWLEGDLDAAEKAPADPWQQDPPRP</sequence>
<dbReference type="PANTHER" id="PTHR12277">
    <property type="entry name" value="ALPHA/BETA HYDROLASE DOMAIN-CONTAINING PROTEIN"/>
    <property type="match status" value="1"/>
</dbReference>
<dbReference type="Gene3D" id="3.40.50.1820">
    <property type="entry name" value="alpha/beta hydrolase"/>
    <property type="match status" value="1"/>
</dbReference>
<protein>
    <submittedName>
        <fullName evidence="2">Hydrolases of the alpha/beta superfamily</fullName>
    </submittedName>
</protein>
<dbReference type="InterPro" id="IPR029058">
    <property type="entry name" value="AB_hydrolase_fold"/>
</dbReference>
<keyword evidence="2" id="KW-0378">Hydrolase</keyword>
<dbReference type="PANTHER" id="PTHR12277:SF81">
    <property type="entry name" value="PROTEIN ABHD13"/>
    <property type="match status" value="1"/>
</dbReference>
<dbReference type="AlphaFoldDB" id="A0A110B5S4"/>
<dbReference type="SUPFAM" id="SSF53474">
    <property type="entry name" value="alpha/beta-Hydrolases"/>
    <property type="match status" value="1"/>
</dbReference>
<evidence type="ECO:0000313" key="2">
    <source>
        <dbReference type="EMBL" id="BAU58796.2"/>
    </source>
</evidence>
<name>A0A110B5S4_HALHR</name>
<evidence type="ECO:0000259" key="1">
    <source>
        <dbReference type="Pfam" id="PF12146"/>
    </source>
</evidence>
<dbReference type="InterPro" id="IPR022742">
    <property type="entry name" value="Hydrolase_4"/>
</dbReference>
<dbReference type="EMBL" id="AP017372">
    <property type="protein sequence ID" value="BAU58796.2"/>
    <property type="molecule type" value="Genomic_DNA"/>
</dbReference>
<dbReference type="KEGG" id="hhk:HH1059_20870"/>
<gene>
    <name evidence="2" type="ORF">HH1059_20870</name>
</gene>